<dbReference type="AlphaFoldDB" id="A0A645GXY3"/>
<feature type="region of interest" description="Disordered" evidence="1">
    <location>
        <begin position="1"/>
        <end position="32"/>
    </location>
</feature>
<protein>
    <submittedName>
        <fullName evidence="2">Uncharacterized protein</fullName>
    </submittedName>
</protein>
<evidence type="ECO:0000256" key="1">
    <source>
        <dbReference type="SAM" id="MobiDB-lite"/>
    </source>
</evidence>
<comment type="caution">
    <text evidence="2">The sequence shown here is derived from an EMBL/GenBank/DDBJ whole genome shotgun (WGS) entry which is preliminary data.</text>
</comment>
<proteinExistence type="predicted"/>
<gene>
    <name evidence="2" type="ORF">SDC9_178383</name>
</gene>
<sequence>MASEPLPEIGRSKASGTISGGKPKNFATGATNNVSISISPDARSMATAVIKAINGGKTLTQVRRPSPAPAVNSSNNDTLRIKPTVKTSITKTGTAHIARILAAFMLSPSC</sequence>
<name>A0A645GXY3_9ZZZZ</name>
<accession>A0A645GXY3</accession>
<reference evidence="2" key="1">
    <citation type="submission" date="2019-08" db="EMBL/GenBank/DDBJ databases">
        <authorList>
            <person name="Kucharzyk K."/>
            <person name="Murdoch R.W."/>
            <person name="Higgins S."/>
            <person name="Loffler F."/>
        </authorList>
    </citation>
    <scope>NUCLEOTIDE SEQUENCE</scope>
</reference>
<dbReference type="EMBL" id="VSSQ01082206">
    <property type="protein sequence ID" value="MPN30912.1"/>
    <property type="molecule type" value="Genomic_DNA"/>
</dbReference>
<evidence type="ECO:0000313" key="2">
    <source>
        <dbReference type="EMBL" id="MPN30912.1"/>
    </source>
</evidence>
<organism evidence="2">
    <name type="scientific">bioreactor metagenome</name>
    <dbReference type="NCBI Taxonomy" id="1076179"/>
    <lineage>
        <taxon>unclassified sequences</taxon>
        <taxon>metagenomes</taxon>
        <taxon>ecological metagenomes</taxon>
    </lineage>
</organism>